<evidence type="ECO:0000256" key="1">
    <source>
        <dbReference type="ARBA" id="ARBA00002962"/>
    </source>
</evidence>
<dbReference type="GO" id="GO:0042168">
    <property type="term" value="P:heme metabolic process"/>
    <property type="evidence" value="ECO:0007669"/>
    <property type="project" value="InterPro"/>
</dbReference>
<dbReference type="AlphaFoldDB" id="A0A099KRK2"/>
<name>A0A099KRK2_COLPS</name>
<evidence type="ECO:0000256" key="9">
    <source>
        <dbReference type="ARBA" id="ARBA00023244"/>
    </source>
</evidence>
<evidence type="ECO:0000313" key="12">
    <source>
        <dbReference type="EMBL" id="KGJ92512.1"/>
    </source>
</evidence>
<comment type="caution">
    <text evidence="12">The sequence shown here is derived from an EMBL/GenBank/DDBJ whole genome shotgun (WGS) entry which is preliminary data.</text>
</comment>
<feature type="transmembrane region" description="Helical" evidence="10">
    <location>
        <begin position="40"/>
        <end position="59"/>
    </location>
</feature>
<evidence type="ECO:0000256" key="10">
    <source>
        <dbReference type="SAM" id="Phobius"/>
    </source>
</evidence>
<keyword evidence="6 10" id="KW-0812">Transmembrane</keyword>
<keyword evidence="8 10" id="KW-0472">Membrane</keyword>
<comment type="pathway">
    <text evidence="3">Porphyrin-containing compound metabolism; protoheme biosynthesis.</text>
</comment>
<dbReference type="OrthoDB" id="7067577at2"/>
<evidence type="ECO:0000256" key="3">
    <source>
        <dbReference type="ARBA" id="ARBA00004744"/>
    </source>
</evidence>
<keyword evidence="5" id="KW-0997">Cell inner membrane</keyword>
<feature type="domain" description="HemY N-terminal" evidence="11">
    <location>
        <begin position="26"/>
        <end position="129"/>
    </location>
</feature>
<accession>A0A099KRK2</accession>
<evidence type="ECO:0000313" key="13">
    <source>
        <dbReference type="Proteomes" id="UP000029843"/>
    </source>
</evidence>
<gene>
    <name evidence="12" type="ORF">ND2E_2760</name>
</gene>
<dbReference type="InterPro" id="IPR011990">
    <property type="entry name" value="TPR-like_helical_dom_sf"/>
</dbReference>
<dbReference type="GO" id="GO:0006779">
    <property type="term" value="P:porphyrin-containing compound biosynthetic process"/>
    <property type="evidence" value="ECO:0007669"/>
    <property type="project" value="UniProtKB-KW"/>
</dbReference>
<dbReference type="RefSeq" id="WP_033093544.1">
    <property type="nucleotide sequence ID" value="NZ_JQED01000017.1"/>
</dbReference>
<evidence type="ECO:0000256" key="5">
    <source>
        <dbReference type="ARBA" id="ARBA00022519"/>
    </source>
</evidence>
<evidence type="ECO:0000256" key="7">
    <source>
        <dbReference type="ARBA" id="ARBA00022989"/>
    </source>
</evidence>
<dbReference type="EMBL" id="JQED01000017">
    <property type="protein sequence ID" value="KGJ92512.1"/>
    <property type="molecule type" value="Genomic_DNA"/>
</dbReference>
<evidence type="ECO:0000259" key="11">
    <source>
        <dbReference type="Pfam" id="PF07219"/>
    </source>
</evidence>
<keyword evidence="4" id="KW-1003">Cell membrane</keyword>
<evidence type="ECO:0000256" key="6">
    <source>
        <dbReference type="ARBA" id="ARBA00022692"/>
    </source>
</evidence>
<dbReference type="Pfam" id="PF07219">
    <property type="entry name" value="HemY_N"/>
    <property type="match status" value="1"/>
</dbReference>
<evidence type="ECO:0000256" key="8">
    <source>
        <dbReference type="ARBA" id="ARBA00023136"/>
    </source>
</evidence>
<dbReference type="InterPro" id="IPR005254">
    <property type="entry name" value="Heme_biosyn_assoc_TPR_pro"/>
</dbReference>
<keyword evidence="9" id="KW-0627">Porphyrin biosynthesis</keyword>
<comment type="function">
    <text evidence="1">Involved in a late step of protoheme IX synthesis.</text>
</comment>
<dbReference type="SUPFAM" id="SSF48452">
    <property type="entry name" value="TPR-like"/>
    <property type="match status" value="1"/>
</dbReference>
<evidence type="ECO:0000256" key="2">
    <source>
        <dbReference type="ARBA" id="ARBA00004429"/>
    </source>
</evidence>
<proteinExistence type="predicted"/>
<dbReference type="PATRIC" id="fig|28229.4.peg.1799"/>
<dbReference type="GO" id="GO:0005886">
    <property type="term" value="C:plasma membrane"/>
    <property type="evidence" value="ECO:0007669"/>
    <property type="project" value="UniProtKB-SubCell"/>
</dbReference>
<dbReference type="InterPro" id="IPR010817">
    <property type="entry name" value="HemY_N"/>
</dbReference>
<reference evidence="12 13" key="1">
    <citation type="submission" date="2014-08" db="EMBL/GenBank/DDBJ databases">
        <title>Genomic and Phenotypic Diversity of Colwellia psychrerythraea strains from Disparate Marine Basins.</title>
        <authorList>
            <person name="Techtmann S.M."/>
            <person name="Stelling S.C."/>
            <person name="Utturkar S.M."/>
            <person name="Alshibli N."/>
            <person name="Harris A."/>
            <person name="Brown S.D."/>
            <person name="Hazen T.C."/>
        </authorList>
    </citation>
    <scope>NUCLEOTIDE SEQUENCE [LARGE SCALE GENOMIC DNA]</scope>
    <source>
        <strain evidence="12 13">ND2E</strain>
    </source>
</reference>
<dbReference type="UniPathway" id="UPA00252"/>
<dbReference type="Proteomes" id="UP000029843">
    <property type="component" value="Unassembled WGS sequence"/>
</dbReference>
<keyword evidence="7 10" id="KW-1133">Transmembrane helix</keyword>
<protein>
    <submittedName>
        <fullName evidence="12">HemY protein</fullName>
    </submittedName>
</protein>
<sequence>MIRIIIALIIFFSVMAISPFLIDEKGYILIAMGNTTIELTVLSAAIMLTLLFIALIFSLKILRGGLNFSFGTWNKIAFAGQRRGIANFNKGLAAYMLEDYSQAEALFAKSAIPSKRKQSAYLLAASASAKLDLSSNTNHYLALLEKETVKLKDVGLESIIINIKLLMNQDKSETYAKARALIDENHKQIGHDARLLALEIDLCIIEQRYAKALHYMPAARKEKTITDDTVHSWERVAYYGSFNESIKLHDSKTLHDNWSGLSRKVKQREAVLFAYCKVLAENEIIEPLNKLLVPLFKKSPSSDFLKQIRNLPIKRADELIAIVQKQLHKDIHSGKWLSCLGHLAMKSDQYSMAEKAFGSLLKLEHEEYGVQYDRQDLQAFAQVHSKQGQFQAADAMWSKANTL</sequence>
<dbReference type="NCBIfam" id="TIGR00540">
    <property type="entry name" value="TPR_hemY_coli"/>
    <property type="match status" value="1"/>
</dbReference>
<evidence type="ECO:0000256" key="4">
    <source>
        <dbReference type="ARBA" id="ARBA00022475"/>
    </source>
</evidence>
<comment type="subcellular location">
    <subcellularLocation>
        <location evidence="2">Cell inner membrane</location>
        <topology evidence="2">Multi-pass membrane protein</topology>
    </subcellularLocation>
</comment>
<organism evidence="12 13">
    <name type="scientific">Colwellia psychrerythraea</name>
    <name type="common">Vibrio psychroerythus</name>
    <dbReference type="NCBI Taxonomy" id="28229"/>
    <lineage>
        <taxon>Bacteria</taxon>
        <taxon>Pseudomonadati</taxon>
        <taxon>Pseudomonadota</taxon>
        <taxon>Gammaproteobacteria</taxon>
        <taxon>Alteromonadales</taxon>
        <taxon>Colwelliaceae</taxon>
        <taxon>Colwellia</taxon>
    </lineage>
</organism>